<dbReference type="SUPFAM" id="SSF161098">
    <property type="entry name" value="MetI-like"/>
    <property type="match status" value="1"/>
</dbReference>
<name>A0A4R0H006_9ACTN</name>
<keyword evidence="2 7" id="KW-0813">Transport</keyword>
<keyword evidence="5 7" id="KW-1133">Transmembrane helix</keyword>
<evidence type="ECO:0000256" key="1">
    <source>
        <dbReference type="ARBA" id="ARBA00004651"/>
    </source>
</evidence>
<dbReference type="Pfam" id="PF00528">
    <property type="entry name" value="BPD_transp_1"/>
    <property type="match status" value="1"/>
</dbReference>
<dbReference type="RefSeq" id="WP_131346845.1">
    <property type="nucleotide sequence ID" value="NZ_SJJZ01000005.1"/>
</dbReference>
<evidence type="ECO:0000313" key="9">
    <source>
        <dbReference type="EMBL" id="TCC02808.1"/>
    </source>
</evidence>
<evidence type="ECO:0000256" key="4">
    <source>
        <dbReference type="ARBA" id="ARBA00022692"/>
    </source>
</evidence>
<dbReference type="EMBL" id="SJJZ01000005">
    <property type="protein sequence ID" value="TCC02808.1"/>
    <property type="molecule type" value="Genomic_DNA"/>
</dbReference>
<dbReference type="OrthoDB" id="61122at2"/>
<keyword evidence="6 7" id="KW-0472">Membrane</keyword>
<feature type="transmembrane region" description="Helical" evidence="7">
    <location>
        <begin position="179"/>
        <end position="202"/>
    </location>
</feature>
<dbReference type="Proteomes" id="UP000292346">
    <property type="component" value="Unassembled WGS sequence"/>
</dbReference>
<evidence type="ECO:0000256" key="6">
    <source>
        <dbReference type="ARBA" id="ARBA00023136"/>
    </source>
</evidence>
<organism evidence="9 10">
    <name type="scientific">Kribbella soli</name>
    <dbReference type="NCBI Taxonomy" id="1124743"/>
    <lineage>
        <taxon>Bacteria</taxon>
        <taxon>Bacillati</taxon>
        <taxon>Actinomycetota</taxon>
        <taxon>Actinomycetes</taxon>
        <taxon>Propionibacteriales</taxon>
        <taxon>Kribbellaceae</taxon>
        <taxon>Kribbella</taxon>
    </lineage>
</organism>
<reference evidence="9 10" key="1">
    <citation type="submission" date="2019-02" db="EMBL/GenBank/DDBJ databases">
        <title>Kribbella capetownensis sp. nov. and Kribbella speibonae sp. nov., isolated from soil.</title>
        <authorList>
            <person name="Curtis S.M."/>
            <person name="Norton I."/>
            <person name="Everest G.J."/>
            <person name="Meyers P.R."/>
        </authorList>
    </citation>
    <scope>NUCLEOTIDE SEQUENCE [LARGE SCALE GENOMIC DNA]</scope>
    <source>
        <strain evidence="9 10">KCTC 29219</strain>
    </source>
</reference>
<dbReference type="InterPro" id="IPR035906">
    <property type="entry name" value="MetI-like_sf"/>
</dbReference>
<dbReference type="Gene3D" id="1.10.3720.10">
    <property type="entry name" value="MetI-like"/>
    <property type="match status" value="1"/>
</dbReference>
<evidence type="ECO:0000259" key="8">
    <source>
        <dbReference type="PROSITE" id="PS50928"/>
    </source>
</evidence>
<dbReference type="InterPro" id="IPR000515">
    <property type="entry name" value="MetI-like"/>
</dbReference>
<feature type="transmembrane region" description="Helical" evidence="7">
    <location>
        <begin position="237"/>
        <end position="258"/>
    </location>
</feature>
<feature type="transmembrane region" description="Helical" evidence="7">
    <location>
        <begin position="73"/>
        <end position="97"/>
    </location>
</feature>
<comment type="similarity">
    <text evidence="7">Belongs to the binding-protein-dependent transport system permease family.</text>
</comment>
<proteinExistence type="inferred from homology"/>
<feature type="transmembrane region" description="Helical" evidence="7">
    <location>
        <begin position="104"/>
        <end position="125"/>
    </location>
</feature>
<dbReference type="PROSITE" id="PS50928">
    <property type="entry name" value="ABC_TM1"/>
    <property type="match status" value="1"/>
</dbReference>
<keyword evidence="10" id="KW-1185">Reference proteome</keyword>
<dbReference type="PANTHER" id="PTHR43744">
    <property type="entry name" value="ABC TRANSPORTER PERMEASE PROTEIN MG189-RELATED-RELATED"/>
    <property type="match status" value="1"/>
</dbReference>
<evidence type="ECO:0000313" key="10">
    <source>
        <dbReference type="Proteomes" id="UP000292346"/>
    </source>
</evidence>
<accession>A0A4R0H006</accession>
<feature type="transmembrane region" description="Helical" evidence="7">
    <location>
        <begin position="7"/>
        <end position="26"/>
    </location>
</feature>
<feature type="domain" description="ABC transmembrane type-1" evidence="8">
    <location>
        <begin position="69"/>
        <end position="258"/>
    </location>
</feature>
<dbReference type="CDD" id="cd06261">
    <property type="entry name" value="TM_PBP2"/>
    <property type="match status" value="1"/>
</dbReference>
<evidence type="ECO:0000256" key="7">
    <source>
        <dbReference type="RuleBase" id="RU363032"/>
    </source>
</evidence>
<dbReference type="GO" id="GO:0055085">
    <property type="term" value="P:transmembrane transport"/>
    <property type="evidence" value="ECO:0007669"/>
    <property type="project" value="InterPro"/>
</dbReference>
<comment type="subcellular location">
    <subcellularLocation>
        <location evidence="1 7">Cell membrane</location>
        <topology evidence="1 7">Multi-pass membrane protein</topology>
    </subcellularLocation>
</comment>
<sequence length="272" mass="29269">MKRASLSVLGGAVGILFFLPLLWVVTNSLRPGSETFANLSPLSWQTFLELRPTLTNYSALLNSAIGRATLNSILVSAATVVIGLAVCATAAFGLAAFQFRGRGLVFGIVVLSFLVPFDAIAIPLSTMFRDWHLTNTFAGLVLPGIGNGMAIFLLRQFFLGIPAELVEAGRLDGLGWFGVFRWIYLPLSKPALIGAGLMLFLFQWQAYVWPLLIGTDAKHILGPVALSNLQGQNFTDYGLVFAGAVVLTVIPLVVIAGFQRYFVQSVSSTGLK</sequence>
<evidence type="ECO:0000256" key="3">
    <source>
        <dbReference type="ARBA" id="ARBA00022475"/>
    </source>
</evidence>
<feature type="transmembrane region" description="Helical" evidence="7">
    <location>
        <begin position="137"/>
        <end position="158"/>
    </location>
</feature>
<comment type="caution">
    <text evidence="9">The sequence shown here is derived from an EMBL/GenBank/DDBJ whole genome shotgun (WGS) entry which is preliminary data.</text>
</comment>
<protein>
    <submittedName>
        <fullName evidence="9">Carbohydrate ABC transporter permease</fullName>
    </submittedName>
</protein>
<evidence type="ECO:0000256" key="2">
    <source>
        <dbReference type="ARBA" id="ARBA00022448"/>
    </source>
</evidence>
<keyword evidence="4 7" id="KW-0812">Transmembrane</keyword>
<dbReference type="GO" id="GO:0005886">
    <property type="term" value="C:plasma membrane"/>
    <property type="evidence" value="ECO:0007669"/>
    <property type="project" value="UniProtKB-SubCell"/>
</dbReference>
<dbReference type="AlphaFoldDB" id="A0A4R0H006"/>
<evidence type="ECO:0000256" key="5">
    <source>
        <dbReference type="ARBA" id="ARBA00022989"/>
    </source>
</evidence>
<dbReference type="PANTHER" id="PTHR43744:SF8">
    <property type="entry name" value="SN-GLYCEROL-3-PHOSPHATE TRANSPORT SYSTEM PERMEASE PROTEIN UGPE"/>
    <property type="match status" value="1"/>
</dbReference>
<gene>
    <name evidence="9" type="ORF">E0H45_37965</name>
</gene>
<keyword evidence="3" id="KW-1003">Cell membrane</keyword>